<dbReference type="RefSeq" id="WP_027889688.1">
    <property type="nucleotide sequence ID" value="NZ_CALXYH010000008.1"/>
</dbReference>
<organism evidence="3 4">
    <name type="scientific">Megamonas hypermegale</name>
    <dbReference type="NCBI Taxonomy" id="158847"/>
    <lineage>
        <taxon>Bacteria</taxon>
        <taxon>Bacillati</taxon>
        <taxon>Bacillota</taxon>
        <taxon>Negativicutes</taxon>
        <taxon>Selenomonadales</taxon>
        <taxon>Selenomonadaceae</taxon>
        <taxon>Megamonas</taxon>
    </lineage>
</organism>
<dbReference type="AlphaFoldDB" id="A0A239THU8"/>
<feature type="domain" description="Nucleoside transporter/FeoB GTPase Gate" evidence="2">
    <location>
        <begin position="33"/>
        <end position="119"/>
    </location>
</feature>
<dbReference type="Proteomes" id="UP000215383">
    <property type="component" value="Chromosome 1"/>
</dbReference>
<dbReference type="PANTHER" id="PTHR35793">
    <property type="entry name" value="INNER MEMBRANE PROTEIN YJIG"/>
    <property type="match status" value="1"/>
</dbReference>
<keyword evidence="1" id="KW-1133">Transmembrane helix</keyword>
<evidence type="ECO:0000256" key="1">
    <source>
        <dbReference type="SAM" id="Phobius"/>
    </source>
</evidence>
<dbReference type="InterPro" id="IPR052549">
    <property type="entry name" value="SpmB"/>
</dbReference>
<dbReference type="GeneID" id="78506675"/>
<dbReference type="GO" id="GO:0005886">
    <property type="term" value="C:plasma membrane"/>
    <property type="evidence" value="ECO:0007669"/>
    <property type="project" value="TreeGrafter"/>
</dbReference>
<feature type="transmembrane region" description="Helical" evidence="1">
    <location>
        <begin position="137"/>
        <end position="159"/>
    </location>
</feature>
<proteinExistence type="predicted"/>
<dbReference type="Pfam" id="PF07670">
    <property type="entry name" value="Gate"/>
    <property type="match status" value="1"/>
</dbReference>
<dbReference type="PANTHER" id="PTHR35793:SF2">
    <property type="entry name" value="INNER MEMBRANE PROTEIN YJIG"/>
    <property type="match status" value="1"/>
</dbReference>
<evidence type="ECO:0000313" key="3">
    <source>
        <dbReference type="EMBL" id="SNU96798.1"/>
    </source>
</evidence>
<sequence length="162" mass="17271">MSNVNNTEVKVNKNVLDLFIEGARKGFTIGTTSLLPNVVMAFVVIRILDVTGLLHLIGVVFEPVMGLWGLPGEAATVLITALMSMGGGVGVAMSLYTAGTLDATQITVLIPAIYLMGNPVQNVGRCLGIADVNTKHYPAIILICVINALLSIWAMRLIMMFL</sequence>
<accession>A0A239THU8</accession>
<dbReference type="InterPro" id="IPR011642">
    <property type="entry name" value="Gate_dom"/>
</dbReference>
<protein>
    <submittedName>
        <fullName evidence="3">Inner membrane protein yjiG</fullName>
    </submittedName>
</protein>
<dbReference type="eggNOG" id="COG0700">
    <property type="taxonomic scope" value="Bacteria"/>
</dbReference>
<feature type="transmembrane region" description="Helical" evidence="1">
    <location>
        <begin position="34"/>
        <end position="58"/>
    </location>
</feature>
<dbReference type="NCBIfam" id="NF007811">
    <property type="entry name" value="PRK10519.1"/>
    <property type="match status" value="1"/>
</dbReference>
<keyword evidence="4" id="KW-1185">Reference proteome</keyword>
<evidence type="ECO:0000259" key="2">
    <source>
        <dbReference type="Pfam" id="PF07670"/>
    </source>
</evidence>
<reference evidence="3 4" key="1">
    <citation type="submission" date="2017-06" db="EMBL/GenBank/DDBJ databases">
        <authorList>
            <consortium name="Pathogen Informatics"/>
        </authorList>
    </citation>
    <scope>NUCLEOTIDE SEQUENCE [LARGE SCALE GENOMIC DNA]</scope>
    <source>
        <strain evidence="3 4">NCTC10570</strain>
    </source>
</reference>
<name>A0A239THU8_9FIRM</name>
<dbReference type="OrthoDB" id="9779080at2"/>
<evidence type="ECO:0000313" key="4">
    <source>
        <dbReference type="Proteomes" id="UP000215383"/>
    </source>
</evidence>
<gene>
    <name evidence="3" type="primary">yjiG</name>
    <name evidence="3" type="ORF">SAMEA4364220_00647</name>
</gene>
<keyword evidence="1" id="KW-0472">Membrane</keyword>
<keyword evidence="1" id="KW-0812">Transmembrane</keyword>
<dbReference type="EMBL" id="LT906446">
    <property type="protein sequence ID" value="SNU96798.1"/>
    <property type="molecule type" value="Genomic_DNA"/>
</dbReference>